<sequence>MKLRTLKDIIRKYSRQMKEHLAQFGENENRDIDTREKASMTMIPIIIEKKLREEAKKWVEAPCPKGDKNCVMCLASDKTLKDFFNLEEDLEQPNIYSPQDEFHKARMDSLKRKKCSRRWGG</sequence>
<accession>A0A0F9SRS4</accession>
<gene>
    <name evidence="1" type="ORF">LCGC14_0439270</name>
</gene>
<organism evidence="1">
    <name type="scientific">marine sediment metagenome</name>
    <dbReference type="NCBI Taxonomy" id="412755"/>
    <lineage>
        <taxon>unclassified sequences</taxon>
        <taxon>metagenomes</taxon>
        <taxon>ecological metagenomes</taxon>
    </lineage>
</organism>
<proteinExistence type="predicted"/>
<protein>
    <submittedName>
        <fullName evidence="1">Uncharacterized protein</fullName>
    </submittedName>
</protein>
<dbReference type="EMBL" id="LAZR01000422">
    <property type="protein sequence ID" value="KKN69624.1"/>
    <property type="molecule type" value="Genomic_DNA"/>
</dbReference>
<comment type="caution">
    <text evidence="1">The sequence shown here is derived from an EMBL/GenBank/DDBJ whole genome shotgun (WGS) entry which is preliminary data.</text>
</comment>
<evidence type="ECO:0000313" key="1">
    <source>
        <dbReference type="EMBL" id="KKN69624.1"/>
    </source>
</evidence>
<dbReference type="AlphaFoldDB" id="A0A0F9SRS4"/>
<name>A0A0F9SRS4_9ZZZZ</name>
<reference evidence="1" key="1">
    <citation type="journal article" date="2015" name="Nature">
        <title>Complex archaea that bridge the gap between prokaryotes and eukaryotes.</title>
        <authorList>
            <person name="Spang A."/>
            <person name="Saw J.H."/>
            <person name="Jorgensen S.L."/>
            <person name="Zaremba-Niedzwiedzka K."/>
            <person name="Martijn J."/>
            <person name="Lind A.E."/>
            <person name="van Eijk R."/>
            <person name="Schleper C."/>
            <person name="Guy L."/>
            <person name="Ettema T.J."/>
        </authorList>
    </citation>
    <scope>NUCLEOTIDE SEQUENCE</scope>
</reference>